<evidence type="ECO:0000313" key="1">
    <source>
        <dbReference type="EMBL" id="BAZ86634.1"/>
    </source>
</evidence>
<proteinExistence type="predicted"/>
<sequence>MVYLFPPTCTSSGNDYLVRCGKQIERKKRIVTYIELISFGGSILFGGVNAIKQSWKKPKQAVVQSAENELQKQIKGYELILQREPNNQTALEKLSIIRLKSGDNQGAIALMEKLVKLHPDRQDYKTVLANTKKTIGK</sequence>
<gene>
    <name evidence="1" type="ORF">NIES806_28500</name>
</gene>
<dbReference type="EMBL" id="AP018316">
    <property type="protein sequence ID" value="BAZ86634.1"/>
    <property type="molecule type" value="Genomic_DNA"/>
</dbReference>
<dbReference type="AlphaFoldDB" id="A0A1Z4V5B4"/>
<name>A0A1Z4V5B4_9CYAN</name>
<dbReference type="OrthoDB" id="427425at2"/>
<dbReference type="Gene3D" id="1.25.40.10">
    <property type="entry name" value="Tetratricopeptide repeat domain"/>
    <property type="match status" value="1"/>
</dbReference>
<evidence type="ECO:0000313" key="2">
    <source>
        <dbReference type="Proteomes" id="UP000218702"/>
    </source>
</evidence>
<organism evidence="1 2">
    <name type="scientific">Dolichospermum compactum NIES-806</name>
    <dbReference type="NCBI Taxonomy" id="1973481"/>
    <lineage>
        <taxon>Bacteria</taxon>
        <taxon>Bacillati</taxon>
        <taxon>Cyanobacteriota</taxon>
        <taxon>Cyanophyceae</taxon>
        <taxon>Nostocales</taxon>
        <taxon>Aphanizomenonaceae</taxon>
        <taxon>Dolichospermum</taxon>
        <taxon>Dolichospermum compactum</taxon>
    </lineage>
</organism>
<keyword evidence="2" id="KW-1185">Reference proteome</keyword>
<accession>A0A1Z4V5B4</accession>
<dbReference type="InterPro" id="IPR011990">
    <property type="entry name" value="TPR-like_helical_dom_sf"/>
</dbReference>
<protein>
    <submittedName>
        <fullName evidence="1">Uncharacterized protein</fullName>
    </submittedName>
</protein>
<dbReference type="SUPFAM" id="SSF48452">
    <property type="entry name" value="TPR-like"/>
    <property type="match status" value="1"/>
</dbReference>
<dbReference type="KEGG" id="dcm:NIES806_28500"/>
<reference evidence="1 2" key="1">
    <citation type="submission" date="2017-06" db="EMBL/GenBank/DDBJ databases">
        <title>Genome sequencing of cyanobaciteial culture collection at National Institute for Environmental Studies (NIES).</title>
        <authorList>
            <person name="Hirose Y."/>
            <person name="Shimura Y."/>
            <person name="Fujisawa T."/>
            <person name="Nakamura Y."/>
            <person name="Kawachi M."/>
        </authorList>
    </citation>
    <scope>NUCLEOTIDE SEQUENCE [LARGE SCALE GENOMIC DNA]</scope>
    <source>
        <strain evidence="1 2">NIES-806</strain>
    </source>
</reference>
<dbReference type="Proteomes" id="UP000218702">
    <property type="component" value="Chromosome"/>
</dbReference>
<dbReference type="RefSeq" id="WP_096668210.1">
    <property type="nucleotide sequence ID" value="NZ_AP018316.1"/>
</dbReference>